<dbReference type="Proteomes" id="UP000194225">
    <property type="component" value="Unassembled WGS sequence"/>
</dbReference>
<gene>
    <name evidence="2" type="ORF">BG653_00080</name>
</gene>
<evidence type="ECO:0000313" key="2">
    <source>
        <dbReference type="EMBL" id="OSY48203.1"/>
    </source>
</evidence>
<evidence type="ECO:0000256" key="1">
    <source>
        <dbReference type="SAM" id="MobiDB-lite"/>
    </source>
</evidence>
<accession>A0ABX3Y5B6</accession>
<organism evidence="2 3">
    <name type="scientific">Streptomyces platensis</name>
    <dbReference type="NCBI Taxonomy" id="58346"/>
    <lineage>
        <taxon>Bacteria</taxon>
        <taxon>Bacillati</taxon>
        <taxon>Actinomycetota</taxon>
        <taxon>Actinomycetes</taxon>
        <taxon>Kitasatosporales</taxon>
        <taxon>Streptomycetaceae</taxon>
        <taxon>Streptomyces</taxon>
    </lineage>
</organism>
<dbReference type="EMBL" id="MIGA01000001">
    <property type="protein sequence ID" value="OSY48203.1"/>
    <property type="molecule type" value="Genomic_DNA"/>
</dbReference>
<sequence length="151" mass="16239">MEATQKHSDAVAPRAVIDTSIVDDGQLLRETWEAAELEMRRSLLRLAIDRVTARKAPYPRRISLPPGSAPRPVNGPAGAPRAHCAGVRRPRKPARAHRLTCYSGSGAVVAGVPAADDSWGLGAFFRSPRKADTASRHAIRAAVPQTTYPSE</sequence>
<comment type="caution">
    <text evidence="2">The sequence shown here is derived from an EMBL/GenBank/DDBJ whole genome shotgun (WGS) entry which is preliminary data.</text>
</comment>
<protein>
    <submittedName>
        <fullName evidence="2">Uncharacterized protein</fullName>
    </submittedName>
</protein>
<reference evidence="2 3" key="1">
    <citation type="submission" date="2016-09" db="EMBL/GenBank/DDBJ databases">
        <title>Streptomyces platensis DSM40041, a candidate organism with high potential of specific P450 cytochromes.</title>
        <authorList>
            <person name="Grumaz C."/>
            <person name="Vainshtein Y."/>
            <person name="Kirstahler P."/>
            <person name="Sohn K."/>
        </authorList>
    </citation>
    <scope>NUCLEOTIDE SEQUENCE [LARGE SCALE GENOMIC DNA]</scope>
    <source>
        <strain evidence="2 3">DSM 40041</strain>
    </source>
</reference>
<proteinExistence type="predicted"/>
<keyword evidence="3" id="KW-1185">Reference proteome</keyword>
<name>A0ABX3Y5B6_STRPT</name>
<feature type="region of interest" description="Disordered" evidence="1">
    <location>
        <begin position="59"/>
        <end position="93"/>
    </location>
</feature>
<evidence type="ECO:0000313" key="3">
    <source>
        <dbReference type="Proteomes" id="UP000194225"/>
    </source>
</evidence>